<evidence type="ECO:0000313" key="2">
    <source>
        <dbReference type="EMBL" id="GMT32415.1"/>
    </source>
</evidence>
<organism evidence="2 3">
    <name type="scientific">Pristionchus fissidentatus</name>
    <dbReference type="NCBI Taxonomy" id="1538716"/>
    <lineage>
        <taxon>Eukaryota</taxon>
        <taxon>Metazoa</taxon>
        <taxon>Ecdysozoa</taxon>
        <taxon>Nematoda</taxon>
        <taxon>Chromadorea</taxon>
        <taxon>Rhabditida</taxon>
        <taxon>Rhabditina</taxon>
        <taxon>Diplogasteromorpha</taxon>
        <taxon>Diplogasteroidea</taxon>
        <taxon>Neodiplogasteridae</taxon>
        <taxon>Pristionchus</taxon>
    </lineage>
</organism>
<evidence type="ECO:0000256" key="1">
    <source>
        <dbReference type="SAM" id="Phobius"/>
    </source>
</evidence>
<sequence>KEEERRRKKISPQSMGNAIYTDQLVCHDTLDTCRSHCDKSECVFVDKCNGNASKYICLIIDPKFITIVMLISFFIVLCVCSSLVACYVCRAFRASFRDAERTDGDIILNNNGRRVHHVQLPPAQKRYHR</sequence>
<dbReference type="Proteomes" id="UP001432322">
    <property type="component" value="Unassembled WGS sequence"/>
</dbReference>
<comment type="caution">
    <text evidence="2">The sequence shown here is derived from an EMBL/GenBank/DDBJ whole genome shotgun (WGS) entry which is preliminary data.</text>
</comment>
<name>A0AAV5WPG1_9BILA</name>
<proteinExistence type="predicted"/>
<dbReference type="EMBL" id="BTSY01000006">
    <property type="protein sequence ID" value="GMT32415.1"/>
    <property type="molecule type" value="Genomic_DNA"/>
</dbReference>
<reference evidence="2" key="1">
    <citation type="submission" date="2023-10" db="EMBL/GenBank/DDBJ databases">
        <title>Genome assembly of Pristionchus species.</title>
        <authorList>
            <person name="Yoshida K."/>
            <person name="Sommer R.J."/>
        </authorList>
    </citation>
    <scope>NUCLEOTIDE SEQUENCE</scope>
    <source>
        <strain evidence="2">RS5133</strain>
    </source>
</reference>
<protein>
    <submittedName>
        <fullName evidence="2">Uncharacterized protein</fullName>
    </submittedName>
</protein>
<keyword evidence="1" id="KW-0812">Transmembrane</keyword>
<keyword evidence="3" id="KW-1185">Reference proteome</keyword>
<evidence type="ECO:0000313" key="3">
    <source>
        <dbReference type="Proteomes" id="UP001432322"/>
    </source>
</evidence>
<accession>A0AAV5WPG1</accession>
<gene>
    <name evidence="2" type="ORF">PFISCL1PPCAC_23712</name>
</gene>
<feature type="transmembrane region" description="Helical" evidence="1">
    <location>
        <begin position="64"/>
        <end position="85"/>
    </location>
</feature>
<dbReference type="AlphaFoldDB" id="A0AAV5WPG1"/>
<keyword evidence="1" id="KW-1133">Transmembrane helix</keyword>
<feature type="non-terminal residue" evidence="2">
    <location>
        <position position="1"/>
    </location>
</feature>
<keyword evidence="1" id="KW-0472">Membrane</keyword>